<organism evidence="1 2">
    <name type="scientific">Candidatus Scalindua rubra</name>
    <dbReference type="NCBI Taxonomy" id="1872076"/>
    <lineage>
        <taxon>Bacteria</taxon>
        <taxon>Pseudomonadati</taxon>
        <taxon>Planctomycetota</taxon>
        <taxon>Candidatus Brocadiia</taxon>
        <taxon>Candidatus Brocadiales</taxon>
        <taxon>Candidatus Scalinduaceae</taxon>
        <taxon>Candidatus Scalindua</taxon>
    </lineage>
</organism>
<proteinExistence type="predicted"/>
<dbReference type="InterPro" id="IPR030807">
    <property type="entry name" value="Methyltran_NanM"/>
</dbReference>
<comment type="caution">
    <text evidence="1">The sequence shown here is derived from an EMBL/GenBank/DDBJ whole genome shotgun (WGS) entry which is preliminary data.</text>
</comment>
<evidence type="ECO:0008006" key="3">
    <source>
        <dbReference type="Google" id="ProtNLM"/>
    </source>
</evidence>
<accession>A0A1E3XE85</accession>
<evidence type="ECO:0000313" key="1">
    <source>
        <dbReference type="EMBL" id="ODS33254.1"/>
    </source>
</evidence>
<sequence length="340" mass="40198">MGIKKHIKNSLNSLLKRYDHEIIASRLLYDWQKSFQRRSSYKKAKLPEGAEDYLQQKNPRFRELREKYSIFNQDVTEPLVWTNNHVSSDDIRNFRGDNAFVWQLRGPNMNIMSYALSTYYIKAIDNLCLFDKLAEDDYFGIFTFLIDDQPISRDLLDSIIEIYFLEKHLNISRWSNLKILDIGAGYGRLAHRMVNAFHNIDYYLCTDAVSISTFISEYYLRFRNVHDKAKVIPLYDIEDVLTNHSVDIAINVHSFSECKVSAIDWWLTVLERNRIKYLMIVPNSLNHGRGKLLLTIDFQDFLDVVEWHGYKLIAKEPKYRDATVQEYGINPAYHYLFELC</sequence>
<dbReference type="Proteomes" id="UP000094056">
    <property type="component" value="Unassembled WGS sequence"/>
</dbReference>
<protein>
    <recommendedName>
        <fullName evidence="3">Sugar O-methyltransferase</fullName>
    </recommendedName>
</protein>
<dbReference type="AlphaFoldDB" id="A0A1E3XE85"/>
<gene>
    <name evidence="1" type="ORF">SCARUB_01645</name>
</gene>
<dbReference type="NCBIfam" id="TIGR04371">
    <property type="entry name" value="methyltran_NanM"/>
    <property type="match status" value="1"/>
</dbReference>
<evidence type="ECO:0000313" key="2">
    <source>
        <dbReference type="Proteomes" id="UP000094056"/>
    </source>
</evidence>
<reference evidence="1 2" key="1">
    <citation type="submission" date="2016-07" db="EMBL/GenBank/DDBJ databases">
        <title>Draft genome of Scalindua rubra, obtained from a brine-seawater interface in the Red Sea, sheds light on salt adaptation in anammox bacteria.</title>
        <authorList>
            <person name="Speth D.R."/>
            <person name="Lagkouvardos I."/>
            <person name="Wang Y."/>
            <person name="Qian P.-Y."/>
            <person name="Dutilh B.E."/>
            <person name="Jetten M.S."/>
        </authorList>
    </citation>
    <scope>NUCLEOTIDE SEQUENCE [LARGE SCALE GENOMIC DNA]</scope>
    <source>
        <strain evidence="1">BSI-1</strain>
    </source>
</reference>
<dbReference type="SUPFAM" id="SSF53335">
    <property type="entry name" value="S-adenosyl-L-methionine-dependent methyltransferases"/>
    <property type="match status" value="1"/>
</dbReference>
<name>A0A1E3XE85_9BACT</name>
<dbReference type="EMBL" id="MAYW01000034">
    <property type="protein sequence ID" value="ODS33254.1"/>
    <property type="molecule type" value="Genomic_DNA"/>
</dbReference>
<dbReference type="InterPro" id="IPR029063">
    <property type="entry name" value="SAM-dependent_MTases_sf"/>
</dbReference>